<accession>A0A437K6I3</accession>
<keyword evidence="1" id="KW-0418">Kinase</keyword>
<evidence type="ECO:0000313" key="1">
    <source>
        <dbReference type="EMBL" id="RVT58835.1"/>
    </source>
</evidence>
<dbReference type="PANTHER" id="PTHR37171:SF1">
    <property type="entry name" value="SERINE_THREONINE-PROTEIN KINASE YRZF-RELATED"/>
    <property type="match status" value="1"/>
</dbReference>
<name>A0A437K6I3_9BACI</name>
<dbReference type="GO" id="GO:0004674">
    <property type="term" value="F:protein serine/threonine kinase activity"/>
    <property type="evidence" value="ECO:0007669"/>
    <property type="project" value="UniProtKB-KW"/>
</dbReference>
<dbReference type="Proteomes" id="UP000288024">
    <property type="component" value="Unassembled WGS sequence"/>
</dbReference>
<evidence type="ECO:0000313" key="2">
    <source>
        <dbReference type="Proteomes" id="UP000288024"/>
    </source>
</evidence>
<dbReference type="SUPFAM" id="SSF56112">
    <property type="entry name" value="Protein kinase-like (PK-like)"/>
    <property type="match status" value="1"/>
</dbReference>
<dbReference type="RefSeq" id="WP_127740445.1">
    <property type="nucleotide sequence ID" value="NZ_CP196003.1"/>
</dbReference>
<organism evidence="1 2">
    <name type="scientific">Niallia taxi</name>
    <dbReference type="NCBI Taxonomy" id="2499688"/>
    <lineage>
        <taxon>Bacteria</taxon>
        <taxon>Bacillati</taxon>
        <taxon>Bacillota</taxon>
        <taxon>Bacilli</taxon>
        <taxon>Bacillales</taxon>
        <taxon>Bacillaceae</taxon>
        <taxon>Niallia</taxon>
    </lineage>
</organism>
<dbReference type="GeneID" id="87618222"/>
<keyword evidence="1" id="KW-0723">Serine/threonine-protein kinase</keyword>
<dbReference type="AlphaFoldDB" id="A0A437K6I3"/>
<dbReference type="EMBL" id="RZTZ01000011">
    <property type="protein sequence ID" value="RVT58835.1"/>
    <property type="molecule type" value="Genomic_DNA"/>
</dbReference>
<reference evidence="1 2" key="1">
    <citation type="submission" date="2019-01" db="EMBL/GenBank/DDBJ databases">
        <title>Bacillus sp. M5HDSG1-1, whole genome shotgun sequence.</title>
        <authorList>
            <person name="Tuo L."/>
        </authorList>
    </citation>
    <scope>NUCLEOTIDE SEQUENCE [LARGE SCALE GENOMIC DNA]</scope>
    <source>
        <strain evidence="1 2">M5HDSG1-1</strain>
    </source>
</reference>
<protein>
    <submittedName>
        <fullName evidence="1">Serine/threonine protein kinase</fullName>
    </submittedName>
</protein>
<keyword evidence="1" id="KW-0808">Transferase</keyword>
<dbReference type="InterPro" id="IPR011009">
    <property type="entry name" value="Kinase-like_dom_sf"/>
</dbReference>
<comment type="caution">
    <text evidence="1">The sequence shown here is derived from an EMBL/GenBank/DDBJ whole genome shotgun (WGS) entry which is preliminary data.</text>
</comment>
<sequence>MMKKKFIHLIETELLKKVVIKSEKAHNPVTAEHIPIGWKCVGVGNYAAVFMHYTEPELVVKINIVDKENLEKEADIYRRLGNHPSYSHLIYEGDNYLVLKRLEGITMYNAFAKGIRIPETVIKDINEALEYARSRGLNPFDIHGKNVMMKDGRGYVVDVSDFYKQGKDEKWEDLVKAYNKLYKKTLYKYPVKIPFKALDIIRHTYRFYKKIRRKLQWQN</sequence>
<keyword evidence="2" id="KW-1185">Reference proteome</keyword>
<gene>
    <name evidence="1" type="ORF">EM808_20975</name>
</gene>
<dbReference type="Gene3D" id="1.10.510.10">
    <property type="entry name" value="Transferase(Phosphotransferase) domain 1"/>
    <property type="match status" value="1"/>
</dbReference>
<proteinExistence type="predicted"/>
<dbReference type="InterPro" id="IPR052396">
    <property type="entry name" value="Meiotic_Drive_Suppr_Kinase"/>
</dbReference>
<dbReference type="PANTHER" id="PTHR37171">
    <property type="entry name" value="SERINE/THREONINE-PROTEIN KINASE YRZF-RELATED"/>
    <property type="match status" value="1"/>
</dbReference>